<dbReference type="AlphaFoldDB" id="A0A382C297"/>
<reference evidence="1" key="1">
    <citation type="submission" date="2018-05" db="EMBL/GenBank/DDBJ databases">
        <authorList>
            <person name="Lanie J.A."/>
            <person name="Ng W.-L."/>
            <person name="Kazmierczak K.M."/>
            <person name="Andrzejewski T.M."/>
            <person name="Davidsen T.M."/>
            <person name="Wayne K.J."/>
            <person name="Tettelin H."/>
            <person name="Glass J.I."/>
            <person name="Rusch D."/>
            <person name="Podicherti R."/>
            <person name="Tsui H.-C.T."/>
            <person name="Winkler M.E."/>
        </authorList>
    </citation>
    <scope>NUCLEOTIDE SEQUENCE</scope>
</reference>
<organism evidence="1">
    <name type="scientific">marine metagenome</name>
    <dbReference type="NCBI Taxonomy" id="408172"/>
    <lineage>
        <taxon>unclassified sequences</taxon>
        <taxon>metagenomes</taxon>
        <taxon>ecological metagenomes</taxon>
    </lineage>
</organism>
<gene>
    <name evidence="1" type="ORF">METZ01_LOCUS173059</name>
</gene>
<name>A0A382C297_9ZZZZ</name>
<dbReference type="EMBL" id="UINC01032479">
    <property type="protein sequence ID" value="SVB20205.1"/>
    <property type="molecule type" value="Genomic_DNA"/>
</dbReference>
<evidence type="ECO:0000313" key="1">
    <source>
        <dbReference type="EMBL" id="SVB20205.1"/>
    </source>
</evidence>
<proteinExistence type="predicted"/>
<protein>
    <submittedName>
        <fullName evidence="1">Uncharacterized protein</fullName>
    </submittedName>
</protein>
<sequence>MKKKLVIKLLLLSATLAQENNFFSLSILSDISFSSKDSSFNSSGLEFVAMGNLSPNAHVMAYFHSPIDGDPPTVEEVYVNFMVAQIKLGYFRPEVGILNKTHRHTFNFISSPNAMNYMFGLHSWASLGIKINQELPTPWKSNIGMNILQNGVGEGMNMQSHSHGLSPTYVDSVDGFSSLITLKNQFNLYGDKILFVGLNYINGRGKEFSGGDFKFINRINQFSSW</sequence>
<feature type="non-terminal residue" evidence="1">
    <location>
        <position position="225"/>
    </location>
</feature>
<accession>A0A382C297</accession>